<dbReference type="Proteomes" id="UP000552045">
    <property type="component" value="Unassembled WGS sequence"/>
</dbReference>
<dbReference type="SUPFAM" id="SSF51556">
    <property type="entry name" value="Metallo-dependent hydrolases"/>
    <property type="match status" value="1"/>
</dbReference>
<dbReference type="Gene3D" id="3.20.20.140">
    <property type="entry name" value="Metal-dependent hydrolases"/>
    <property type="match status" value="1"/>
</dbReference>
<dbReference type="GO" id="GO:0016810">
    <property type="term" value="F:hydrolase activity, acting on carbon-nitrogen (but not peptide) bonds"/>
    <property type="evidence" value="ECO:0007669"/>
    <property type="project" value="InterPro"/>
</dbReference>
<dbReference type="SUPFAM" id="SSF51338">
    <property type="entry name" value="Composite domain of metallo-dependent hydrolases"/>
    <property type="match status" value="1"/>
</dbReference>
<accession>A0A7Y9JN53</accession>
<evidence type="ECO:0000259" key="1">
    <source>
        <dbReference type="Pfam" id="PF01979"/>
    </source>
</evidence>
<sequence>MTERWLRADAVVTGDGDLLADAAVGVRDGRIIGVTSAHALDGEQRRVSEDLGAVTLTPGFIDAHVHLLFSCDTDHERTRRRFVEAPDAALATIGARNAMECLLGGVTTARDLGDTRWVVREIRDAVAQGVLPGPRILTAGAPLTTKTGHLNWCGNIAETDAEVPERVRALLDHGADVIKIMSSGGSMTRESDPFTPQFTAAALHEAVGLAHAAGRRVAAHSQNAEAIRRCIAAGVDTLEHCLWRGSDGRQEPSSDLVSTLRGGSSTVVITLAGIARAMLPGISGFTADEVRDAHAASHTGSLADDFAWARDVRASGLPVVVASDAGVRFTPFRRFTDTIRAAVVALGLTPAEAIGTVTGLAADAIGLESEVGRLTPGLRADLTILDGADVERGLGDVVAVYRDGVPAIDGDRVILSDLPH</sequence>
<dbReference type="Pfam" id="PF01979">
    <property type="entry name" value="Amidohydro_1"/>
    <property type="match status" value="1"/>
</dbReference>
<evidence type="ECO:0000313" key="3">
    <source>
        <dbReference type="Proteomes" id="UP000552045"/>
    </source>
</evidence>
<organism evidence="2 3">
    <name type="scientific">Microbacterium pseudoresistens</name>
    <dbReference type="NCBI Taxonomy" id="640634"/>
    <lineage>
        <taxon>Bacteria</taxon>
        <taxon>Bacillati</taxon>
        <taxon>Actinomycetota</taxon>
        <taxon>Actinomycetes</taxon>
        <taxon>Micrococcales</taxon>
        <taxon>Microbacteriaceae</taxon>
        <taxon>Microbacterium</taxon>
    </lineage>
</organism>
<dbReference type="InterPro" id="IPR032466">
    <property type="entry name" value="Metal_Hydrolase"/>
</dbReference>
<dbReference type="AlphaFoldDB" id="A0A7Y9JN53"/>
<comment type="caution">
    <text evidence="2">The sequence shown here is derived from an EMBL/GenBank/DDBJ whole genome shotgun (WGS) entry which is preliminary data.</text>
</comment>
<protein>
    <submittedName>
        <fullName evidence="2">Imidazolonepropionase-like amidohydrolase</fullName>
    </submittedName>
</protein>
<dbReference type="PANTHER" id="PTHR43135:SF3">
    <property type="entry name" value="ALPHA-D-RIBOSE 1-METHYLPHOSPHONATE 5-TRIPHOSPHATE DIPHOSPHATASE"/>
    <property type="match status" value="1"/>
</dbReference>
<dbReference type="InterPro" id="IPR006680">
    <property type="entry name" value="Amidohydro-rel"/>
</dbReference>
<keyword evidence="3" id="KW-1185">Reference proteome</keyword>
<keyword evidence="2" id="KW-0378">Hydrolase</keyword>
<dbReference type="PANTHER" id="PTHR43135">
    <property type="entry name" value="ALPHA-D-RIBOSE 1-METHYLPHOSPHONATE 5-TRIPHOSPHATE DIPHOSPHATASE"/>
    <property type="match status" value="1"/>
</dbReference>
<dbReference type="Gene3D" id="2.30.40.10">
    <property type="entry name" value="Urease, subunit C, domain 1"/>
    <property type="match status" value="1"/>
</dbReference>
<dbReference type="InterPro" id="IPR051781">
    <property type="entry name" value="Metallo-dep_Hydrolase"/>
</dbReference>
<gene>
    <name evidence="2" type="ORF">BKA02_000359</name>
</gene>
<reference evidence="2 3" key="1">
    <citation type="submission" date="2020-07" db="EMBL/GenBank/DDBJ databases">
        <title>Sequencing the genomes of 1000 actinobacteria strains.</title>
        <authorList>
            <person name="Klenk H.-P."/>
        </authorList>
    </citation>
    <scope>NUCLEOTIDE SEQUENCE [LARGE SCALE GENOMIC DNA]</scope>
    <source>
        <strain evidence="2 3">DSM 22185</strain>
    </source>
</reference>
<dbReference type="RefSeq" id="WP_179430719.1">
    <property type="nucleotide sequence ID" value="NZ_BAABLC010000003.1"/>
</dbReference>
<evidence type="ECO:0000313" key="2">
    <source>
        <dbReference type="EMBL" id="NYD53304.1"/>
    </source>
</evidence>
<dbReference type="EMBL" id="JACCBH010000001">
    <property type="protein sequence ID" value="NYD53304.1"/>
    <property type="molecule type" value="Genomic_DNA"/>
</dbReference>
<feature type="domain" description="Amidohydrolase-related" evidence="1">
    <location>
        <begin position="55"/>
        <end position="403"/>
    </location>
</feature>
<name>A0A7Y9JN53_9MICO</name>
<proteinExistence type="predicted"/>
<dbReference type="InterPro" id="IPR011059">
    <property type="entry name" value="Metal-dep_hydrolase_composite"/>
</dbReference>